<dbReference type="EMBL" id="CAJJDN010000057">
    <property type="protein sequence ID" value="CAD8091093.1"/>
    <property type="molecule type" value="Genomic_DNA"/>
</dbReference>
<accession>A0A8S1NNE5</accession>
<protein>
    <submittedName>
        <fullName evidence="2">Uncharacterized protein</fullName>
    </submittedName>
</protein>
<organism evidence="2 3">
    <name type="scientific">Paramecium sonneborni</name>
    <dbReference type="NCBI Taxonomy" id="65129"/>
    <lineage>
        <taxon>Eukaryota</taxon>
        <taxon>Sar</taxon>
        <taxon>Alveolata</taxon>
        <taxon>Ciliophora</taxon>
        <taxon>Intramacronucleata</taxon>
        <taxon>Oligohymenophorea</taxon>
        <taxon>Peniculida</taxon>
        <taxon>Parameciidae</taxon>
        <taxon>Paramecium</taxon>
    </lineage>
</organism>
<keyword evidence="1" id="KW-0175">Coiled coil</keyword>
<proteinExistence type="predicted"/>
<evidence type="ECO:0000313" key="3">
    <source>
        <dbReference type="Proteomes" id="UP000692954"/>
    </source>
</evidence>
<keyword evidence="3" id="KW-1185">Reference proteome</keyword>
<name>A0A8S1NNE5_9CILI</name>
<evidence type="ECO:0000313" key="2">
    <source>
        <dbReference type="EMBL" id="CAD8091093.1"/>
    </source>
</evidence>
<reference evidence="2" key="1">
    <citation type="submission" date="2021-01" db="EMBL/GenBank/DDBJ databases">
        <authorList>
            <consortium name="Genoscope - CEA"/>
            <person name="William W."/>
        </authorList>
    </citation>
    <scope>NUCLEOTIDE SEQUENCE</scope>
</reference>
<sequence>MDSKFIEEFDHLNNDQKNQMLINLKLYINQLQTQIQELEKSAIDIIIEKDEKILQLENILNQYSPSKQYNKDDEILQLKAY</sequence>
<dbReference type="Proteomes" id="UP000692954">
    <property type="component" value="Unassembled WGS sequence"/>
</dbReference>
<feature type="coiled-coil region" evidence="1">
    <location>
        <begin position="21"/>
        <end position="48"/>
    </location>
</feature>
<evidence type="ECO:0000256" key="1">
    <source>
        <dbReference type="SAM" id="Coils"/>
    </source>
</evidence>
<dbReference type="AlphaFoldDB" id="A0A8S1NNE5"/>
<gene>
    <name evidence="2" type="ORF">PSON_ATCC_30995.1.T0570078</name>
</gene>
<comment type="caution">
    <text evidence="2">The sequence shown here is derived from an EMBL/GenBank/DDBJ whole genome shotgun (WGS) entry which is preliminary data.</text>
</comment>